<sequence length="712" mass="76098">MALSLLPREDGLVSFQVPKASQACISCRKQKRKCDKTVPTCGLCARMNRQCDYSDSPSAPTANDVAALQVRLAELENRLALASSGGGSGGGNKETTSSNSSPSNNICGPETSNNNHTASQHQAAPPATVINSRGPLWLPASGGSASSNNRFPSALLLNIDVFKWAQLSIPSPPVAVPRAVYDILSRGNTVQDCTAEYFDTIHRWFPFISKKRMALGHTLWEAGPDLAMLILSMKLIVTLPQEGSSIEEAPAAADNELYMAAKGMLAMLESAGCVSLLYLQAMVLVAVYEYGQGIMPAAWMSVAGCARYAEMCGLPGLKESSAVLGAVTTWTESEERRRVWWAIYILDRVICLGNKKRFVMPEPEKHYLLPVDDDAWDNGDPGRALSAGITIPLEQPQGRFARLVQSSMLVSRTITHVRTTLRNQQLGVGDNGDPFDINEVDDLINTLATFSTLIQQELLPSLNSLARTQSNTGSTSSASPPPPLPPPPPHWHFLTSSSIPLNPPYHNHSHFSSATPSSPPFTFTSSLSPQLQPLNPHSLPPLSLAQSALFLLYDIHCCPENLLDGSGARGFENLQPKTANQHAFQVRAVAGLRSLSSGAVRELCMELLDAVMLPQGLAKVSPLCLDSLYSGLAMLRWLWKEGGDDGGTGSGTGTGSAPGKDGSLGEAGGAGVGVMQAAEDVGRCLGRLGSRWRLAEEYLGLVGFHDVSVAMA</sequence>
<dbReference type="CDD" id="cd00067">
    <property type="entry name" value="GAL4"/>
    <property type="match status" value="1"/>
</dbReference>
<dbReference type="InterPro" id="IPR007219">
    <property type="entry name" value="XnlR_reg_dom"/>
</dbReference>
<keyword evidence="4" id="KW-0804">Transcription</keyword>
<organism evidence="8 9">
    <name type="scientific">Sordaria macrospora</name>
    <dbReference type="NCBI Taxonomy" id="5147"/>
    <lineage>
        <taxon>Eukaryota</taxon>
        <taxon>Fungi</taxon>
        <taxon>Dikarya</taxon>
        <taxon>Ascomycota</taxon>
        <taxon>Pezizomycotina</taxon>
        <taxon>Sordariomycetes</taxon>
        <taxon>Sordariomycetidae</taxon>
        <taxon>Sordariales</taxon>
        <taxon>Sordariaceae</taxon>
        <taxon>Sordaria</taxon>
    </lineage>
</organism>
<dbReference type="SMART" id="SM00066">
    <property type="entry name" value="GAL4"/>
    <property type="match status" value="1"/>
</dbReference>
<dbReference type="PANTHER" id="PTHR47338:SF20">
    <property type="entry name" value="ZN(II)2CYS6 TRANSCRIPTION FACTOR (EUROFUNG)"/>
    <property type="match status" value="1"/>
</dbReference>
<dbReference type="SUPFAM" id="SSF57701">
    <property type="entry name" value="Zn2/Cys6 DNA-binding domain"/>
    <property type="match status" value="1"/>
</dbReference>
<dbReference type="EMBL" id="NMPR01000047">
    <property type="protein sequence ID" value="KAA8632812.1"/>
    <property type="molecule type" value="Genomic_DNA"/>
</dbReference>
<dbReference type="Gene3D" id="4.10.240.10">
    <property type="entry name" value="Zn(2)-C6 fungal-type DNA-binding domain"/>
    <property type="match status" value="1"/>
</dbReference>
<feature type="domain" description="Zn(2)-C6 fungal-type" evidence="7">
    <location>
        <begin position="23"/>
        <end position="53"/>
    </location>
</feature>
<protein>
    <recommendedName>
        <fullName evidence="7">Zn(2)-C6 fungal-type domain-containing protein</fullName>
    </recommendedName>
</protein>
<feature type="compositionally biased region" description="Low complexity" evidence="6">
    <location>
        <begin position="510"/>
        <end position="527"/>
    </location>
</feature>
<dbReference type="Pfam" id="PF04082">
    <property type="entry name" value="Fungal_trans"/>
    <property type="match status" value="1"/>
</dbReference>
<reference evidence="8 9" key="1">
    <citation type="submission" date="2017-07" db="EMBL/GenBank/DDBJ databases">
        <title>Genome sequence of the Sordaria macrospora wild type strain R19027.</title>
        <authorList>
            <person name="Nowrousian M."/>
            <person name="Teichert I."/>
            <person name="Kueck U."/>
        </authorList>
    </citation>
    <scope>NUCLEOTIDE SEQUENCE [LARGE SCALE GENOMIC DNA]</scope>
    <source>
        <strain evidence="8 9">R19027</strain>
        <tissue evidence="8">Mycelium</tissue>
    </source>
</reference>
<dbReference type="VEuPathDB" id="FungiDB:SMAC_02842"/>
<dbReference type="PANTHER" id="PTHR47338">
    <property type="entry name" value="ZN(II)2CYS6 TRANSCRIPTION FACTOR (EUROFUNG)-RELATED"/>
    <property type="match status" value="1"/>
</dbReference>
<keyword evidence="5" id="KW-0539">Nucleus</keyword>
<dbReference type="OMA" id="IYPAAWM"/>
<evidence type="ECO:0000313" key="8">
    <source>
        <dbReference type="EMBL" id="KAA8632812.1"/>
    </source>
</evidence>
<dbReference type="CDD" id="cd12148">
    <property type="entry name" value="fungal_TF_MHR"/>
    <property type="match status" value="1"/>
</dbReference>
<dbReference type="AlphaFoldDB" id="A0A8S8ZX24"/>
<keyword evidence="3" id="KW-0805">Transcription regulation</keyword>
<accession>A0A8S8ZX24</accession>
<dbReference type="Pfam" id="PF00172">
    <property type="entry name" value="Zn_clus"/>
    <property type="match status" value="1"/>
</dbReference>
<evidence type="ECO:0000256" key="6">
    <source>
        <dbReference type="SAM" id="MobiDB-lite"/>
    </source>
</evidence>
<feature type="compositionally biased region" description="Pro residues" evidence="6">
    <location>
        <begin position="479"/>
        <end position="490"/>
    </location>
</feature>
<evidence type="ECO:0000256" key="1">
    <source>
        <dbReference type="ARBA" id="ARBA00004123"/>
    </source>
</evidence>
<keyword evidence="2" id="KW-0479">Metal-binding</keyword>
<dbReference type="InterPro" id="IPR001138">
    <property type="entry name" value="Zn2Cys6_DnaBD"/>
</dbReference>
<proteinExistence type="predicted"/>
<feature type="compositionally biased region" description="Low complexity" evidence="6">
    <location>
        <begin position="93"/>
        <end position="105"/>
    </location>
</feature>
<evidence type="ECO:0000259" key="7">
    <source>
        <dbReference type="PROSITE" id="PS50048"/>
    </source>
</evidence>
<evidence type="ECO:0000256" key="5">
    <source>
        <dbReference type="ARBA" id="ARBA00023242"/>
    </source>
</evidence>
<dbReference type="GO" id="GO:0003677">
    <property type="term" value="F:DNA binding"/>
    <property type="evidence" value="ECO:0007669"/>
    <property type="project" value="InterPro"/>
</dbReference>
<dbReference type="InterPro" id="IPR036864">
    <property type="entry name" value="Zn2-C6_fun-type_DNA-bd_sf"/>
</dbReference>
<feature type="region of interest" description="Disordered" evidence="6">
    <location>
        <begin position="508"/>
        <end position="527"/>
    </location>
</feature>
<dbReference type="InterPro" id="IPR050815">
    <property type="entry name" value="TF_fung"/>
</dbReference>
<dbReference type="GO" id="GO:0008270">
    <property type="term" value="F:zinc ion binding"/>
    <property type="evidence" value="ECO:0007669"/>
    <property type="project" value="InterPro"/>
</dbReference>
<comment type="subcellular location">
    <subcellularLocation>
        <location evidence="1">Nucleus</location>
    </subcellularLocation>
</comment>
<name>A0A8S8ZX24_SORMA</name>
<feature type="region of interest" description="Disordered" evidence="6">
    <location>
        <begin position="467"/>
        <end position="496"/>
    </location>
</feature>
<feature type="region of interest" description="Disordered" evidence="6">
    <location>
        <begin position="81"/>
        <end position="125"/>
    </location>
</feature>
<dbReference type="GO" id="GO:0000981">
    <property type="term" value="F:DNA-binding transcription factor activity, RNA polymerase II-specific"/>
    <property type="evidence" value="ECO:0007669"/>
    <property type="project" value="InterPro"/>
</dbReference>
<evidence type="ECO:0000256" key="3">
    <source>
        <dbReference type="ARBA" id="ARBA00023015"/>
    </source>
</evidence>
<dbReference type="GO" id="GO:0005634">
    <property type="term" value="C:nucleus"/>
    <property type="evidence" value="ECO:0007669"/>
    <property type="project" value="UniProtKB-SubCell"/>
</dbReference>
<feature type="compositionally biased region" description="Polar residues" evidence="6">
    <location>
        <begin position="110"/>
        <end position="122"/>
    </location>
</feature>
<evidence type="ECO:0000256" key="2">
    <source>
        <dbReference type="ARBA" id="ARBA00022723"/>
    </source>
</evidence>
<gene>
    <name evidence="8" type="ORF">SMACR_02842</name>
</gene>
<evidence type="ECO:0000313" key="9">
    <source>
        <dbReference type="Proteomes" id="UP000433876"/>
    </source>
</evidence>
<dbReference type="PROSITE" id="PS00463">
    <property type="entry name" value="ZN2_CY6_FUNGAL_1"/>
    <property type="match status" value="1"/>
</dbReference>
<feature type="compositionally biased region" description="Polar residues" evidence="6">
    <location>
        <begin position="467"/>
        <end position="478"/>
    </location>
</feature>
<dbReference type="SMART" id="SM00906">
    <property type="entry name" value="Fungal_trans"/>
    <property type="match status" value="1"/>
</dbReference>
<comment type="caution">
    <text evidence="8">The sequence shown here is derived from an EMBL/GenBank/DDBJ whole genome shotgun (WGS) entry which is preliminary data.</text>
</comment>
<dbReference type="Proteomes" id="UP000433876">
    <property type="component" value="Unassembled WGS sequence"/>
</dbReference>
<dbReference type="GO" id="GO:0006351">
    <property type="term" value="P:DNA-templated transcription"/>
    <property type="evidence" value="ECO:0007669"/>
    <property type="project" value="InterPro"/>
</dbReference>
<evidence type="ECO:0000256" key="4">
    <source>
        <dbReference type="ARBA" id="ARBA00023163"/>
    </source>
</evidence>
<dbReference type="PROSITE" id="PS50048">
    <property type="entry name" value="ZN2_CY6_FUNGAL_2"/>
    <property type="match status" value="1"/>
</dbReference>